<dbReference type="InterPro" id="IPR006652">
    <property type="entry name" value="Kelch_1"/>
</dbReference>
<dbReference type="InterPro" id="IPR015915">
    <property type="entry name" value="Kelch-typ_b-propeller"/>
</dbReference>
<dbReference type="InterPro" id="IPR004843">
    <property type="entry name" value="Calcineurin-like_PHP"/>
</dbReference>
<dbReference type="SUPFAM" id="SSF117281">
    <property type="entry name" value="Kelch motif"/>
    <property type="match status" value="1"/>
</dbReference>
<dbReference type="AlphaFoldDB" id="A0A1R2B8X5"/>
<gene>
    <name evidence="2" type="ORF">SteCoe_28256</name>
</gene>
<dbReference type="InterPro" id="IPR006186">
    <property type="entry name" value="Ser/Thr-sp_prot-phosphatase"/>
</dbReference>
<evidence type="ECO:0000313" key="3">
    <source>
        <dbReference type="Proteomes" id="UP000187209"/>
    </source>
</evidence>
<dbReference type="PANTHER" id="PTHR46422:SF4">
    <property type="entry name" value="SERINE_THREONINE-PROTEIN PHOSPHATASE BSL3"/>
    <property type="match status" value="1"/>
</dbReference>
<comment type="caution">
    <text evidence="2">The sequence shown here is derived from an EMBL/GenBank/DDBJ whole genome shotgun (WGS) entry which is preliminary data.</text>
</comment>
<dbReference type="OrthoDB" id="309289at2759"/>
<keyword evidence="3" id="KW-1185">Reference proteome</keyword>
<dbReference type="Proteomes" id="UP000187209">
    <property type="component" value="Unassembled WGS sequence"/>
</dbReference>
<dbReference type="SUPFAM" id="SSF56300">
    <property type="entry name" value="Metallo-dependent phosphatases"/>
    <property type="match status" value="1"/>
</dbReference>
<dbReference type="PANTHER" id="PTHR46422">
    <property type="entry name" value="SERINE/THREONINE-PROTEIN PHOSPHATASE BSL3"/>
    <property type="match status" value="1"/>
</dbReference>
<dbReference type="PRINTS" id="PR00114">
    <property type="entry name" value="STPHPHTASE"/>
</dbReference>
<feature type="domain" description="Serine/threonine specific protein phosphatases" evidence="1">
    <location>
        <begin position="470"/>
        <end position="769"/>
    </location>
</feature>
<dbReference type="Gene3D" id="2.120.10.80">
    <property type="entry name" value="Kelch-type beta propeller"/>
    <property type="match status" value="2"/>
</dbReference>
<organism evidence="2 3">
    <name type="scientific">Stentor coeruleus</name>
    <dbReference type="NCBI Taxonomy" id="5963"/>
    <lineage>
        <taxon>Eukaryota</taxon>
        <taxon>Sar</taxon>
        <taxon>Alveolata</taxon>
        <taxon>Ciliophora</taxon>
        <taxon>Postciliodesmatophora</taxon>
        <taxon>Heterotrichea</taxon>
        <taxon>Heterotrichida</taxon>
        <taxon>Stentoridae</taxon>
        <taxon>Stentor</taxon>
    </lineage>
</organism>
<reference evidence="2 3" key="1">
    <citation type="submission" date="2016-11" db="EMBL/GenBank/DDBJ databases">
        <title>The macronuclear genome of Stentor coeruleus: a giant cell with tiny introns.</title>
        <authorList>
            <person name="Slabodnick M."/>
            <person name="Ruby J.G."/>
            <person name="Reiff S.B."/>
            <person name="Swart E.C."/>
            <person name="Gosai S."/>
            <person name="Prabakaran S."/>
            <person name="Witkowska E."/>
            <person name="Larue G.E."/>
            <person name="Fisher S."/>
            <person name="Freeman R.M."/>
            <person name="Gunawardena J."/>
            <person name="Chu W."/>
            <person name="Stover N.A."/>
            <person name="Gregory B.D."/>
            <person name="Nowacki M."/>
            <person name="Derisi J."/>
            <person name="Roy S.W."/>
            <person name="Marshall W.F."/>
            <person name="Sood P."/>
        </authorList>
    </citation>
    <scope>NUCLEOTIDE SEQUENCE [LARGE SCALE GENOMIC DNA]</scope>
    <source>
        <strain evidence="2">WM001</strain>
    </source>
</reference>
<evidence type="ECO:0000313" key="2">
    <source>
        <dbReference type="EMBL" id="OMJ73135.1"/>
    </source>
</evidence>
<dbReference type="Pfam" id="PF24681">
    <property type="entry name" value="Kelch_KLHDC2_KLHL20_DRC7"/>
    <property type="match status" value="1"/>
</dbReference>
<evidence type="ECO:0000259" key="1">
    <source>
        <dbReference type="SMART" id="SM00156"/>
    </source>
</evidence>
<dbReference type="Pfam" id="PF00149">
    <property type="entry name" value="Metallophos"/>
    <property type="match status" value="1"/>
</dbReference>
<dbReference type="Gene3D" id="3.60.21.10">
    <property type="match status" value="1"/>
</dbReference>
<dbReference type="SMART" id="SM00156">
    <property type="entry name" value="PP2Ac"/>
    <property type="match status" value="1"/>
</dbReference>
<dbReference type="EMBL" id="MPUH01000844">
    <property type="protein sequence ID" value="OMJ73135.1"/>
    <property type="molecule type" value="Genomic_DNA"/>
</dbReference>
<proteinExistence type="predicted"/>
<dbReference type="Pfam" id="PF01344">
    <property type="entry name" value="Kelch_1"/>
    <property type="match status" value="1"/>
</dbReference>
<sequence>MKKPSYFKAKMKGLRAERIVQRIETSGQAPQARFGHTVTAISKTKVILFGGAIGDTGKYSITGDTFCFDIAGRSWSRIDRVTGLAPSARAAHASCAVEGLQLVIYGGATGGGSLASDDLYLLDLRKGDDEGSWMIVPVVGSTPGRRYGHSLIFIKPHLLAFGGNTGNESVNDVWSLNVEKSPFSWNKLEIQGDSPKPRVYHSACLCTTGSAMGMMVIFGGRTNDQSALNDTWGLRRHRDGRWDWVRAPYKNTAEQAFSRYQHTSLFIGSKMLVLGGRTNQVGEVVPVEAYDTESSEWVKFPSIQRFRHASWTLDSEVYIHGGFENETPNIPTDSIVKLDSSKLLGRTEPIPRSIPEPKINLDQNRPIPRVSRAANKTPEIRLASNVLVLMGGEQNDDYSETVKKVPIDRLQEEGKRLGVKPLPPSATKPQIITESPSGIIVDMLLKTHDWNNLPEVKFVKTATDLNRMQIKKDSILSLIHECEELMKQEPNVIRMRAPVKIFGSLNGQYIDLLRIFENYGEPSEHLGDGDIESFDYLFLGDYVDRGSRSLEIICLLMALKVKYPDQIIMLRGHHEDQQINIHYGLAQECRTRLEEDPAEPSSVFASLNRMFEYMPLCAIIEDKIICLHGGISQNLRTIEDLEVLSKPIMINHLPQTPEQQAIMDILWADPCENERELGFKPHATRSIFGNIFRFGVDRVQKFLSDNKLGCLVRSHECVMEGFERNIPAEMITLFSATDYCGKYKNAGAILLVKRNLEIVPKIIYPLNGSANSWIENEDSLRLRPATPPRWKPR</sequence>
<dbReference type="GO" id="GO:0016787">
    <property type="term" value="F:hydrolase activity"/>
    <property type="evidence" value="ECO:0007669"/>
    <property type="project" value="InterPro"/>
</dbReference>
<dbReference type="InterPro" id="IPR029052">
    <property type="entry name" value="Metallo-depent_PP-like"/>
</dbReference>
<accession>A0A1R2B8X5</accession>
<protein>
    <recommendedName>
        <fullName evidence="1">Serine/threonine specific protein phosphatases domain-containing protein</fullName>
    </recommendedName>
</protein>
<name>A0A1R2B8X5_9CILI</name>